<accession>K9J4G7</accession>
<dbReference type="AlphaFoldDB" id="K9J4G7"/>
<feature type="region of interest" description="Disordered" evidence="1">
    <location>
        <begin position="73"/>
        <end position="113"/>
    </location>
</feature>
<proteinExistence type="evidence at transcript level"/>
<dbReference type="EMBL" id="GABZ01000114">
    <property type="protein sequence ID" value="JAA53411.1"/>
    <property type="molecule type" value="mRNA"/>
</dbReference>
<sequence length="113" mass="11498">MASMATLVSWAGSCLGPRCQAGGCRKSSLASLVGQCFVTAATLSSPCTLVKTRPLPGARDSCGQYALKDTRRRHQGPTLLPAIPPEEGPSTSGTSAGPELEGALGQVGQCPRA</sequence>
<organism evidence="2">
    <name type="scientific">Desmodus rotundus</name>
    <name type="common">Vampire bat</name>
    <dbReference type="NCBI Taxonomy" id="9430"/>
    <lineage>
        <taxon>Eukaryota</taxon>
        <taxon>Metazoa</taxon>
        <taxon>Chordata</taxon>
        <taxon>Craniata</taxon>
        <taxon>Vertebrata</taxon>
        <taxon>Euteleostomi</taxon>
        <taxon>Mammalia</taxon>
        <taxon>Eutheria</taxon>
        <taxon>Laurasiatheria</taxon>
        <taxon>Chiroptera</taxon>
        <taxon>Yangochiroptera</taxon>
        <taxon>Phyllostomidae</taxon>
        <taxon>Desmodontinae</taxon>
        <taxon>Desmodus</taxon>
    </lineage>
</organism>
<evidence type="ECO:0000256" key="1">
    <source>
        <dbReference type="SAM" id="MobiDB-lite"/>
    </source>
</evidence>
<feature type="non-terminal residue" evidence="2">
    <location>
        <position position="113"/>
    </location>
</feature>
<reference evidence="2" key="1">
    <citation type="submission" date="2012-11" db="EMBL/GenBank/DDBJ databases">
        <title>The Vampirome: Transcriptome and Proteome Analysis of the Submandibular and Accessory Glands of the Vampire Bat and Vector of Human Rabies, Desmodus rotundus.</title>
        <authorList>
            <person name="Francischetti I.M.B."/>
            <person name="Assumpcao T.C.F."/>
            <person name="Ma D."/>
            <person name="Vicente E.C."/>
            <person name="Ribeiro J.M.C."/>
        </authorList>
    </citation>
    <scope>NUCLEOTIDE SEQUENCE</scope>
    <source>
        <tissue evidence="2">Salivary gland</tissue>
    </source>
</reference>
<evidence type="ECO:0000313" key="2">
    <source>
        <dbReference type="EMBL" id="JAA53411.1"/>
    </source>
</evidence>
<name>K9J4G7_DESRO</name>
<protein>
    <submittedName>
        <fullName evidence="2">Putative secreted protein</fullName>
    </submittedName>
</protein>